<reference evidence="2" key="1">
    <citation type="submission" date="2021-10" db="EMBL/GenBank/DDBJ databases">
        <authorList>
            <person name="Dean J.D."/>
            <person name="Kim M.K."/>
            <person name="Newey C.N."/>
            <person name="Stoker T.S."/>
            <person name="Thompson D.W."/>
            <person name="Grose J.H."/>
        </authorList>
    </citation>
    <scope>NUCLEOTIDE SEQUENCE</scope>
    <source>
        <strain evidence="2">BT178</strain>
    </source>
</reference>
<dbReference type="EMBL" id="JAJADR010000004">
    <property type="protein sequence ID" value="MCB2409304.1"/>
    <property type="molecule type" value="Genomic_DNA"/>
</dbReference>
<organism evidence="2 3">
    <name type="scientific">Hymenobacter lucidus</name>
    <dbReference type="NCBI Taxonomy" id="2880930"/>
    <lineage>
        <taxon>Bacteria</taxon>
        <taxon>Pseudomonadati</taxon>
        <taxon>Bacteroidota</taxon>
        <taxon>Cytophagia</taxon>
        <taxon>Cytophagales</taxon>
        <taxon>Hymenobacteraceae</taxon>
        <taxon>Hymenobacter</taxon>
    </lineage>
</organism>
<keyword evidence="3" id="KW-1185">Reference proteome</keyword>
<evidence type="ECO:0000313" key="3">
    <source>
        <dbReference type="Proteomes" id="UP001165296"/>
    </source>
</evidence>
<dbReference type="PROSITE" id="PS50212">
    <property type="entry name" value="RASGEF_NTER"/>
    <property type="match status" value="1"/>
</dbReference>
<dbReference type="RefSeq" id="WP_226176909.1">
    <property type="nucleotide sequence ID" value="NZ_JAJADR010000004.1"/>
</dbReference>
<feature type="domain" description="N-terminal Ras-GEF" evidence="1">
    <location>
        <begin position="122"/>
        <end position="164"/>
    </location>
</feature>
<dbReference type="Proteomes" id="UP001165296">
    <property type="component" value="Unassembled WGS sequence"/>
</dbReference>
<protein>
    <recommendedName>
        <fullName evidence="1">N-terminal Ras-GEF domain-containing protein</fullName>
    </recommendedName>
</protein>
<evidence type="ECO:0000259" key="1">
    <source>
        <dbReference type="PROSITE" id="PS50212"/>
    </source>
</evidence>
<gene>
    <name evidence="2" type="ORF">LGH74_15030</name>
</gene>
<name>A0ABS8ATB8_9BACT</name>
<dbReference type="PROSITE" id="PS51257">
    <property type="entry name" value="PROKAR_LIPOPROTEIN"/>
    <property type="match status" value="1"/>
</dbReference>
<accession>A0ABS8ATB8</accession>
<comment type="caution">
    <text evidence="2">The sequence shown here is derived from an EMBL/GenBank/DDBJ whole genome shotgun (WGS) entry which is preliminary data.</text>
</comment>
<dbReference type="InterPro" id="IPR000651">
    <property type="entry name" value="Ras-like_Gua-exchang_fac_N"/>
</dbReference>
<sequence length="164" mass="17853">MKRLPIAILALACAFTSCKKDNEDVKPQSKSDLLTAKSWRASAAVYTITSGTATNSIDLYNGVDPNKNPYTPACTKDDFLKFNTDKSAVFDEGATRCSPSDPQSSKGAWDFTSNESKLLLSETSTSSSGELYDIVELSATTLKIKQTETDNNVTETYLVTYTAF</sequence>
<proteinExistence type="predicted"/>
<evidence type="ECO:0000313" key="2">
    <source>
        <dbReference type="EMBL" id="MCB2409304.1"/>
    </source>
</evidence>